<evidence type="ECO:0000313" key="6">
    <source>
        <dbReference type="Proteomes" id="UP000824109"/>
    </source>
</evidence>
<dbReference type="Gene3D" id="1.50.10.10">
    <property type="match status" value="1"/>
</dbReference>
<dbReference type="AlphaFoldDB" id="A0A9D1MBL2"/>
<dbReference type="PANTHER" id="PTHR36845">
    <property type="entry name" value="HYDROLASE, PUTATIVE (AFU_ORTHOLOGUE AFUA_7G05090)-RELATED"/>
    <property type="match status" value="1"/>
</dbReference>
<accession>A0A9D1MBL2</accession>
<dbReference type="PANTHER" id="PTHR36845:SF1">
    <property type="entry name" value="HYDROLASE, PUTATIVE (AFU_ORTHOLOGUE AFUA_7G05090)-RELATED"/>
    <property type="match status" value="1"/>
</dbReference>
<feature type="active site" description="Nucleophile" evidence="3">
    <location>
        <position position="99"/>
    </location>
</feature>
<sequence length="376" mass="43328">MFKLNETDKKWVDEIWSRIDAKLEYVAPLNKDKIPYITVDGVYNNMAEDDITWWTNGFWPGLMWLMYVGTKKEIYREAAERAEELLDGAFSEYERLHHDVGFMWLLSSGVNYRLFGGKKSKNRLSLAADILSGRYNPDGRYIRAWNEDKVGWVIIDCMMNINLLYRASEIYDDPRFRKTAMHHADTVMRTHIRPDGSANHIVDLDPDTGEAVEAFGGQGYGLGSSWSRGQAWALYGYILSYIHTGKAEYLDTAKRCANYFIANVCDDWLPRADFRSPAEPVIYDSTAGACAACGLLEIARNVPEHESGMYLNAAMELLKAMEREFCDWSREEQGILLMGTEAYHSRPERKHIAIIYGTYFFTEAIYKLKGFDMLFW</sequence>
<dbReference type="InterPro" id="IPR052369">
    <property type="entry name" value="UG_Glycosaminoglycan_Hydrolase"/>
</dbReference>
<reference evidence="5" key="1">
    <citation type="submission" date="2020-10" db="EMBL/GenBank/DDBJ databases">
        <authorList>
            <person name="Gilroy R."/>
        </authorList>
    </citation>
    <scope>NUCLEOTIDE SEQUENCE</scope>
    <source>
        <strain evidence="5">USAMLcec3-3695</strain>
    </source>
</reference>
<dbReference type="SUPFAM" id="SSF48208">
    <property type="entry name" value="Six-hairpin glycosidases"/>
    <property type="match status" value="1"/>
</dbReference>
<protein>
    <submittedName>
        <fullName evidence="5">Glycoside hydrolase family 88 protein</fullName>
    </submittedName>
</protein>
<feature type="binding site" evidence="4">
    <location>
        <position position="156"/>
    </location>
    <ligand>
        <name>substrate</name>
    </ligand>
</feature>
<evidence type="ECO:0000256" key="4">
    <source>
        <dbReference type="PIRSR" id="PIRSR610905-2"/>
    </source>
</evidence>
<dbReference type="InterPro" id="IPR010905">
    <property type="entry name" value="Glyco_hydro_88"/>
</dbReference>
<dbReference type="Pfam" id="PF07470">
    <property type="entry name" value="Glyco_hydro_88"/>
    <property type="match status" value="1"/>
</dbReference>
<dbReference type="GO" id="GO:0052757">
    <property type="term" value="F:chondroitin hydrolase activity"/>
    <property type="evidence" value="ECO:0007669"/>
    <property type="project" value="TreeGrafter"/>
</dbReference>
<name>A0A9D1MBL2_9FIRM</name>
<organism evidence="5 6">
    <name type="scientific">Candidatus Ornithomonoglobus merdipullorum</name>
    <dbReference type="NCBI Taxonomy" id="2840895"/>
    <lineage>
        <taxon>Bacteria</taxon>
        <taxon>Bacillati</taxon>
        <taxon>Bacillota</taxon>
        <taxon>Clostridia</taxon>
        <taxon>Candidatus Ornithomonoglobus</taxon>
    </lineage>
</organism>
<dbReference type="InterPro" id="IPR012341">
    <property type="entry name" value="6hp_glycosidase-like_sf"/>
</dbReference>
<comment type="similarity">
    <text evidence="2">Belongs to the glycosyl hydrolase 88 family.</text>
</comment>
<dbReference type="Proteomes" id="UP000824109">
    <property type="component" value="Unassembled WGS sequence"/>
</dbReference>
<dbReference type="EMBL" id="DVNB01000053">
    <property type="protein sequence ID" value="HIU57204.1"/>
    <property type="molecule type" value="Genomic_DNA"/>
</dbReference>
<dbReference type="GO" id="GO:0000272">
    <property type="term" value="P:polysaccharide catabolic process"/>
    <property type="evidence" value="ECO:0007669"/>
    <property type="project" value="TreeGrafter"/>
</dbReference>
<proteinExistence type="inferred from homology"/>
<evidence type="ECO:0000256" key="1">
    <source>
        <dbReference type="ARBA" id="ARBA00022801"/>
    </source>
</evidence>
<gene>
    <name evidence="5" type="ORF">IAA61_05255</name>
</gene>
<feature type="active site" description="Proton donor" evidence="3">
    <location>
        <position position="156"/>
    </location>
</feature>
<comment type="caution">
    <text evidence="5">The sequence shown here is derived from an EMBL/GenBank/DDBJ whole genome shotgun (WGS) entry which is preliminary data.</text>
</comment>
<feature type="binding site" evidence="4">
    <location>
        <position position="232"/>
    </location>
    <ligand>
        <name>substrate</name>
    </ligand>
</feature>
<dbReference type="InterPro" id="IPR008928">
    <property type="entry name" value="6-hairpin_glycosidase_sf"/>
</dbReference>
<keyword evidence="1 5" id="KW-0378">Hydrolase</keyword>
<feature type="binding site" evidence="4">
    <location>
        <position position="99"/>
    </location>
    <ligand>
        <name>substrate</name>
    </ligand>
</feature>
<feature type="binding site" evidence="4">
    <location>
        <position position="228"/>
    </location>
    <ligand>
        <name>substrate</name>
    </ligand>
</feature>
<evidence type="ECO:0000256" key="2">
    <source>
        <dbReference type="ARBA" id="ARBA00038358"/>
    </source>
</evidence>
<evidence type="ECO:0000256" key="3">
    <source>
        <dbReference type="PIRSR" id="PIRSR610905-1"/>
    </source>
</evidence>
<reference evidence="5" key="2">
    <citation type="journal article" date="2021" name="PeerJ">
        <title>Extensive microbial diversity within the chicken gut microbiome revealed by metagenomics and culture.</title>
        <authorList>
            <person name="Gilroy R."/>
            <person name="Ravi A."/>
            <person name="Getino M."/>
            <person name="Pursley I."/>
            <person name="Horton D.L."/>
            <person name="Alikhan N.F."/>
            <person name="Baker D."/>
            <person name="Gharbi K."/>
            <person name="Hall N."/>
            <person name="Watson M."/>
            <person name="Adriaenssens E.M."/>
            <person name="Foster-Nyarko E."/>
            <person name="Jarju S."/>
            <person name="Secka A."/>
            <person name="Antonio M."/>
            <person name="Oren A."/>
            <person name="Chaudhuri R.R."/>
            <person name="La Ragione R."/>
            <person name="Hildebrand F."/>
            <person name="Pallen M.J."/>
        </authorList>
    </citation>
    <scope>NUCLEOTIDE SEQUENCE</scope>
    <source>
        <strain evidence="5">USAMLcec3-3695</strain>
    </source>
</reference>
<evidence type="ECO:0000313" key="5">
    <source>
        <dbReference type="EMBL" id="HIU57204.1"/>
    </source>
</evidence>
<feature type="binding site" evidence="4">
    <location>
        <position position="345"/>
    </location>
    <ligand>
        <name>substrate</name>
    </ligand>
</feature>